<dbReference type="RefSeq" id="WP_166453444.1">
    <property type="nucleotide sequence ID" value="NZ_JAAOMA010000039.1"/>
</dbReference>
<dbReference type="Proteomes" id="UP001515641">
    <property type="component" value="Unassembled WGS sequence"/>
</dbReference>
<reference evidence="3 4" key="1">
    <citation type="submission" date="2020-03" db="EMBL/GenBank/DDBJ databases">
        <title>Draft genome sequence of environmentally isolated cultures.</title>
        <authorList>
            <person name="Wilson H.S."/>
            <person name="De Leon M.E."/>
        </authorList>
    </citation>
    <scope>NUCLEOTIDE SEQUENCE [LARGE SCALE GENOMIC DNA]</scope>
    <source>
        <strain evidence="3 4">HSC-31F16</strain>
    </source>
</reference>
<evidence type="ECO:0000313" key="3">
    <source>
        <dbReference type="EMBL" id="NHR07675.1"/>
    </source>
</evidence>
<accession>A0ABX0L7I2</accession>
<evidence type="ECO:0000256" key="2">
    <source>
        <dbReference type="SAM" id="SignalP"/>
    </source>
</evidence>
<feature type="chain" id="PRO_5046284815" evidence="2">
    <location>
        <begin position="35"/>
        <end position="120"/>
    </location>
</feature>
<feature type="region of interest" description="Disordered" evidence="1">
    <location>
        <begin position="34"/>
        <end position="54"/>
    </location>
</feature>
<organism evidence="3 4">
    <name type="scientific">Chromobacterium fluminis</name>
    <dbReference type="NCBI Taxonomy" id="3044269"/>
    <lineage>
        <taxon>Bacteria</taxon>
        <taxon>Pseudomonadati</taxon>
        <taxon>Pseudomonadota</taxon>
        <taxon>Betaproteobacteria</taxon>
        <taxon>Neisseriales</taxon>
        <taxon>Chromobacteriaceae</taxon>
        <taxon>Chromobacterium</taxon>
    </lineage>
</organism>
<name>A0ABX0L7I2_9NEIS</name>
<feature type="signal peptide" evidence="2">
    <location>
        <begin position="1"/>
        <end position="34"/>
    </location>
</feature>
<keyword evidence="4" id="KW-1185">Reference proteome</keyword>
<comment type="caution">
    <text evidence="3">The sequence shown here is derived from an EMBL/GenBank/DDBJ whole genome shotgun (WGS) entry which is preliminary data.</text>
</comment>
<sequence length="120" mass="13525">MMRPFTSYQSRAMIRCLIPLALAALLALPAVSQADGRDDYRGSRPPRQSSEHLSDSDFNAYNIVCHQAGQIVVNIPAAKNITLLREDDDVREIRYFPGSDILNEQKLLVPRSLACQLRRN</sequence>
<evidence type="ECO:0000313" key="4">
    <source>
        <dbReference type="Proteomes" id="UP001515641"/>
    </source>
</evidence>
<evidence type="ECO:0000256" key="1">
    <source>
        <dbReference type="SAM" id="MobiDB-lite"/>
    </source>
</evidence>
<protein>
    <submittedName>
        <fullName evidence="3">Uncharacterized protein</fullName>
    </submittedName>
</protein>
<gene>
    <name evidence="3" type="ORF">HA052_21025</name>
</gene>
<proteinExistence type="predicted"/>
<dbReference type="EMBL" id="JAAOMA010000039">
    <property type="protein sequence ID" value="NHR07675.1"/>
    <property type="molecule type" value="Genomic_DNA"/>
</dbReference>
<keyword evidence="2" id="KW-0732">Signal</keyword>